<proteinExistence type="predicted"/>
<dbReference type="InterPro" id="IPR036236">
    <property type="entry name" value="Znf_C2H2_sf"/>
</dbReference>
<comment type="caution">
    <text evidence="3">The sequence shown here is derived from an EMBL/GenBank/DDBJ whole genome shotgun (WGS) entry which is preliminary data.</text>
</comment>
<keyword evidence="1" id="KW-0862">Zinc</keyword>
<protein>
    <recommendedName>
        <fullName evidence="2">C2H2-type domain-containing protein</fullName>
    </recommendedName>
</protein>
<dbReference type="Proteomes" id="UP001360560">
    <property type="component" value="Unassembled WGS sequence"/>
</dbReference>
<dbReference type="PROSITE" id="PS50157">
    <property type="entry name" value="ZINC_FINGER_C2H2_2"/>
    <property type="match status" value="2"/>
</dbReference>
<evidence type="ECO:0000259" key="2">
    <source>
        <dbReference type="PROSITE" id="PS50157"/>
    </source>
</evidence>
<dbReference type="AlphaFoldDB" id="A0AAV5QR19"/>
<dbReference type="EMBL" id="BTFZ01000011">
    <property type="protein sequence ID" value="GMM36996.1"/>
    <property type="molecule type" value="Genomic_DNA"/>
</dbReference>
<dbReference type="SUPFAM" id="SSF57667">
    <property type="entry name" value="beta-beta-alpha zinc fingers"/>
    <property type="match status" value="1"/>
</dbReference>
<reference evidence="3 4" key="1">
    <citation type="journal article" date="2023" name="Elife">
        <title>Identification of key yeast species and microbe-microbe interactions impacting larval growth of Drosophila in the wild.</title>
        <authorList>
            <person name="Mure A."/>
            <person name="Sugiura Y."/>
            <person name="Maeda R."/>
            <person name="Honda K."/>
            <person name="Sakurai N."/>
            <person name="Takahashi Y."/>
            <person name="Watada M."/>
            <person name="Katoh T."/>
            <person name="Gotoh A."/>
            <person name="Gotoh Y."/>
            <person name="Taniguchi I."/>
            <person name="Nakamura K."/>
            <person name="Hayashi T."/>
            <person name="Katayama T."/>
            <person name="Uemura T."/>
            <person name="Hattori Y."/>
        </authorList>
    </citation>
    <scope>NUCLEOTIDE SEQUENCE [LARGE SCALE GENOMIC DNA]</scope>
    <source>
        <strain evidence="3 4">SC-9</strain>
    </source>
</reference>
<dbReference type="InterPro" id="IPR013087">
    <property type="entry name" value="Znf_C2H2_type"/>
</dbReference>
<dbReference type="GeneID" id="90074971"/>
<gene>
    <name evidence="3" type="ORF">DASC09_043210</name>
</gene>
<sequence length="179" mass="21238">MAKSFRCLDCGDVKKSKSDIKRHIQTFHVEKIKCPLCNRFFNRLDNFKRHLPSHQVDREVKDHIIKSIRVDDIIKHYQVLDPRNYLCPAVTESYPCVFHYIESPMYMENFPNQQNYQVQQNSMSMNFPMGYYEPGPLDGMDDLTELAGFENFIFQNGWPMRVGGGYDPWNDTPEWPMRM</sequence>
<dbReference type="SMART" id="SM00355">
    <property type="entry name" value="ZnF_C2H2"/>
    <property type="match status" value="2"/>
</dbReference>
<dbReference type="Pfam" id="PF00096">
    <property type="entry name" value="zf-C2H2"/>
    <property type="match status" value="1"/>
</dbReference>
<accession>A0AAV5QR19</accession>
<name>A0AAV5QR19_9ASCO</name>
<dbReference type="GO" id="GO:0008270">
    <property type="term" value="F:zinc ion binding"/>
    <property type="evidence" value="ECO:0007669"/>
    <property type="project" value="UniProtKB-KW"/>
</dbReference>
<evidence type="ECO:0000313" key="4">
    <source>
        <dbReference type="Proteomes" id="UP001360560"/>
    </source>
</evidence>
<keyword evidence="4" id="KW-1185">Reference proteome</keyword>
<dbReference type="PROSITE" id="PS00028">
    <property type="entry name" value="ZINC_FINGER_C2H2_1"/>
    <property type="match status" value="1"/>
</dbReference>
<organism evidence="3 4">
    <name type="scientific">Saccharomycopsis crataegensis</name>
    <dbReference type="NCBI Taxonomy" id="43959"/>
    <lineage>
        <taxon>Eukaryota</taxon>
        <taxon>Fungi</taxon>
        <taxon>Dikarya</taxon>
        <taxon>Ascomycota</taxon>
        <taxon>Saccharomycotina</taxon>
        <taxon>Saccharomycetes</taxon>
        <taxon>Saccharomycopsidaceae</taxon>
        <taxon>Saccharomycopsis</taxon>
    </lineage>
</organism>
<keyword evidence="1" id="KW-0863">Zinc-finger</keyword>
<evidence type="ECO:0000256" key="1">
    <source>
        <dbReference type="PROSITE-ProRule" id="PRU00042"/>
    </source>
</evidence>
<evidence type="ECO:0000313" key="3">
    <source>
        <dbReference type="EMBL" id="GMM36996.1"/>
    </source>
</evidence>
<dbReference type="Gene3D" id="3.30.160.60">
    <property type="entry name" value="Classic Zinc Finger"/>
    <property type="match status" value="1"/>
</dbReference>
<feature type="domain" description="C2H2-type" evidence="2">
    <location>
        <begin position="5"/>
        <end position="33"/>
    </location>
</feature>
<dbReference type="RefSeq" id="XP_064853992.1">
    <property type="nucleotide sequence ID" value="XM_064997920.1"/>
</dbReference>
<keyword evidence="1" id="KW-0479">Metal-binding</keyword>
<feature type="domain" description="C2H2-type" evidence="2">
    <location>
        <begin position="32"/>
        <end position="59"/>
    </location>
</feature>